<dbReference type="InterPro" id="IPR011051">
    <property type="entry name" value="RmlC_Cupin_sf"/>
</dbReference>
<dbReference type="Proteomes" id="UP001187192">
    <property type="component" value="Unassembled WGS sequence"/>
</dbReference>
<evidence type="ECO:0000313" key="4">
    <source>
        <dbReference type="Proteomes" id="UP001187192"/>
    </source>
</evidence>
<evidence type="ECO:0000313" key="3">
    <source>
        <dbReference type="EMBL" id="GMN24615.1"/>
    </source>
</evidence>
<dbReference type="PANTHER" id="PTHR31189">
    <property type="entry name" value="OS03G0336100 PROTEIN-RELATED"/>
    <property type="match status" value="1"/>
</dbReference>
<organism evidence="3 4">
    <name type="scientific">Ficus carica</name>
    <name type="common">Common fig</name>
    <dbReference type="NCBI Taxonomy" id="3494"/>
    <lineage>
        <taxon>Eukaryota</taxon>
        <taxon>Viridiplantae</taxon>
        <taxon>Streptophyta</taxon>
        <taxon>Embryophyta</taxon>
        <taxon>Tracheophyta</taxon>
        <taxon>Spermatophyta</taxon>
        <taxon>Magnoliopsida</taxon>
        <taxon>eudicotyledons</taxon>
        <taxon>Gunneridae</taxon>
        <taxon>Pentapetalae</taxon>
        <taxon>rosids</taxon>
        <taxon>fabids</taxon>
        <taxon>Rosales</taxon>
        <taxon>Moraceae</taxon>
        <taxon>Ficeae</taxon>
        <taxon>Ficus</taxon>
    </lineage>
</organism>
<keyword evidence="4" id="KW-1185">Reference proteome</keyword>
<dbReference type="Gene3D" id="2.60.120.10">
    <property type="entry name" value="Jelly Rolls"/>
    <property type="match status" value="2"/>
</dbReference>
<dbReference type="CDD" id="cd02244">
    <property type="entry name" value="cupin_7S_vicilin-like_N"/>
    <property type="match status" value="1"/>
</dbReference>
<dbReference type="SMART" id="SM00835">
    <property type="entry name" value="Cupin_1"/>
    <property type="match status" value="2"/>
</dbReference>
<accession>A0AA87Z5D1</accession>
<dbReference type="AlphaFoldDB" id="A0AA87Z5D1"/>
<dbReference type="PANTHER" id="PTHR31189:SF2">
    <property type="entry name" value="RMLC-LIKE CUPINS SUPERFAMILY PROTEIN"/>
    <property type="match status" value="1"/>
</dbReference>
<dbReference type="InterPro" id="IPR014710">
    <property type="entry name" value="RmlC-like_jellyroll"/>
</dbReference>
<keyword evidence="1" id="KW-0732">Signal</keyword>
<name>A0AA87Z5D1_FICCA</name>
<feature type="domain" description="Cupin type-1" evidence="2">
    <location>
        <begin position="312"/>
        <end position="461"/>
    </location>
</feature>
<dbReference type="Pfam" id="PF00190">
    <property type="entry name" value="Cupin_1"/>
    <property type="match status" value="2"/>
</dbReference>
<dbReference type="InterPro" id="IPR050253">
    <property type="entry name" value="Seed_Storage-Functional"/>
</dbReference>
<dbReference type="InterPro" id="IPR006045">
    <property type="entry name" value="Cupin_1"/>
</dbReference>
<sequence length="498" mass="56944">MMERRRRRRSRSLTLLVLGLVLCHGLLGMAVGYDEEEEEEDWRKERERERKREEKRREREEEFEPFLLKDSKLVVQTDAGEMKVVKRFGGGFIQGPMRIGFITMEPKTLFVPQYLDSDLILFIRRGEAKVGFIYKDQLAERRLKIGDVYRIPAGSAFYLVNTREGQRLHIICSIDTSESLRFGSFQSFFVGGGTNPVSIISGFDSEILENAFNVTHAELREFLSSQQEGPIVYISDSRSPRLWSKFLELKESEKLEHLKKIVDSEEESDDEKLEEQGQEVWSWRRMLGSFLFANKEKRPEDVKTRGKSPNSYNLYDRKPDFKNKYGWSIAVDASSYSPLRKTGFGVYLVNLTAGSMMAPHINPRATEFGIVLRGTGNVQIVYPNGSLAMNTDVREGDVFWVPRYFPFCQIASRSGPMEFFGFTTSARKNWPQFLVGSNSVLRSMRGPELAAAFGLTEERLRNITDAQREAVILPSPMAAPPVKAQETPEVIKAFGSDL</sequence>
<dbReference type="EMBL" id="BTGU01000001">
    <property type="protein sequence ID" value="GMN24615.1"/>
    <property type="molecule type" value="Genomic_DNA"/>
</dbReference>
<proteinExistence type="predicted"/>
<protein>
    <recommendedName>
        <fullName evidence="2">Cupin type-1 domain-containing protein</fullName>
    </recommendedName>
</protein>
<dbReference type="CDD" id="cd02245">
    <property type="entry name" value="cupin_7S_vicilin-like_C"/>
    <property type="match status" value="1"/>
</dbReference>
<gene>
    <name evidence="3" type="ORF">TIFTF001_000633</name>
</gene>
<feature type="chain" id="PRO_5041641875" description="Cupin type-1 domain-containing protein" evidence="1">
    <location>
        <begin position="29"/>
        <end position="498"/>
    </location>
</feature>
<comment type="caution">
    <text evidence="3">The sequence shown here is derived from an EMBL/GenBank/DDBJ whole genome shotgun (WGS) entry which is preliminary data.</text>
</comment>
<feature type="domain" description="Cupin type-1" evidence="2">
    <location>
        <begin position="65"/>
        <end position="220"/>
    </location>
</feature>
<feature type="signal peptide" evidence="1">
    <location>
        <begin position="1"/>
        <end position="28"/>
    </location>
</feature>
<evidence type="ECO:0000259" key="2">
    <source>
        <dbReference type="SMART" id="SM00835"/>
    </source>
</evidence>
<reference evidence="3" key="1">
    <citation type="submission" date="2023-07" db="EMBL/GenBank/DDBJ databases">
        <title>draft genome sequence of fig (Ficus carica).</title>
        <authorList>
            <person name="Takahashi T."/>
            <person name="Nishimura K."/>
        </authorList>
    </citation>
    <scope>NUCLEOTIDE SEQUENCE</scope>
</reference>
<evidence type="ECO:0000256" key="1">
    <source>
        <dbReference type="SAM" id="SignalP"/>
    </source>
</evidence>
<dbReference type="SUPFAM" id="SSF51182">
    <property type="entry name" value="RmlC-like cupins"/>
    <property type="match status" value="1"/>
</dbReference>